<dbReference type="GO" id="GO:0070179">
    <property type="term" value="P:D-serine biosynthetic process"/>
    <property type="evidence" value="ECO:0007669"/>
    <property type="project" value="TreeGrafter"/>
</dbReference>
<dbReference type="SUPFAM" id="SSF53686">
    <property type="entry name" value="Tryptophan synthase beta subunit-like PLP-dependent enzymes"/>
    <property type="match status" value="1"/>
</dbReference>
<evidence type="ECO:0000313" key="6">
    <source>
        <dbReference type="EMBL" id="OEK07146.1"/>
    </source>
</evidence>
<organism evidence="6 7">
    <name type="scientific">Roseivirga misakiensis</name>
    <dbReference type="NCBI Taxonomy" id="1563681"/>
    <lineage>
        <taxon>Bacteria</taxon>
        <taxon>Pseudomonadati</taxon>
        <taxon>Bacteroidota</taxon>
        <taxon>Cytophagia</taxon>
        <taxon>Cytophagales</taxon>
        <taxon>Roseivirgaceae</taxon>
        <taxon>Roseivirga</taxon>
    </lineage>
</organism>
<dbReference type="InterPro" id="IPR001926">
    <property type="entry name" value="TrpB-like_PALP"/>
</dbReference>
<dbReference type="AlphaFoldDB" id="A0A1E5T720"/>
<accession>A0A1E5T720</accession>
<dbReference type="Gene3D" id="3.40.50.1100">
    <property type="match status" value="2"/>
</dbReference>
<protein>
    <submittedName>
        <fullName evidence="6">Serine dehydratase</fullName>
    </submittedName>
</protein>
<dbReference type="OrthoDB" id="9811476at2"/>
<dbReference type="GO" id="GO:0005524">
    <property type="term" value="F:ATP binding"/>
    <property type="evidence" value="ECO:0007669"/>
    <property type="project" value="TreeGrafter"/>
</dbReference>
<evidence type="ECO:0000256" key="1">
    <source>
        <dbReference type="ARBA" id="ARBA00001933"/>
    </source>
</evidence>
<keyword evidence="7" id="KW-1185">Reference proteome</keyword>
<feature type="domain" description="Tryptophan synthase beta chain-like PALP" evidence="5">
    <location>
        <begin position="17"/>
        <end position="305"/>
    </location>
</feature>
<dbReference type="EMBL" id="MDGQ01000003">
    <property type="protein sequence ID" value="OEK07146.1"/>
    <property type="molecule type" value="Genomic_DNA"/>
</dbReference>
<keyword evidence="4" id="KW-0456">Lyase</keyword>
<dbReference type="STRING" id="1563681.BFP71_05675"/>
<dbReference type="GO" id="GO:0030170">
    <property type="term" value="F:pyridoxal phosphate binding"/>
    <property type="evidence" value="ECO:0007669"/>
    <property type="project" value="TreeGrafter"/>
</dbReference>
<evidence type="ECO:0000256" key="4">
    <source>
        <dbReference type="ARBA" id="ARBA00023239"/>
    </source>
</evidence>
<keyword evidence="3" id="KW-0663">Pyridoxal phosphate</keyword>
<comment type="similarity">
    <text evidence="2">Belongs to the serine/threonine dehydratase family.</text>
</comment>
<dbReference type="GO" id="GO:0030378">
    <property type="term" value="F:serine racemase activity"/>
    <property type="evidence" value="ECO:0007669"/>
    <property type="project" value="TreeGrafter"/>
</dbReference>
<dbReference type="PANTHER" id="PTHR43050">
    <property type="entry name" value="SERINE / THREONINE RACEMASE FAMILY MEMBER"/>
    <property type="match status" value="1"/>
</dbReference>
<dbReference type="InterPro" id="IPR036052">
    <property type="entry name" value="TrpB-like_PALP_sf"/>
</dbReference>
<dbReference type="FunFam" id="3.40.50.1100:FF:000007">
    <property type="entry name" value="L-threonine dehydratase catabolic TdcB"/>
    <property type="match status" value="1"/>
</dbReference>
<dbReference type="GO" id="GO:0000287">
    <property type="term" value="F:magnesium ion binding"/>
    <property type="evidence" value="ECO:0007669"/>
    <property type="project" value="TreeGrafter"/>
</dbReference>
<gene>
    <name evidence="6" type="ORF">BFP71_05675</name>
</gene>
<dbReference type="GO" id="GO:0018114">
    <property type="term" value="F:threonine racemase activity"/>
    <property type="evidence" value="ECO:0007669"/>
    <property type="project" value="TreeGrafter"/>
</dbReference>
<evidence type="ECO:0000256" key="2">
    <source>
        <dbReference type="ARBA" id="ARBA00010869"/>
    </source>
</evidence>
<evidence type="ECO:0000259" key="5">
    <source>
        <dbReference type="Pfam" id="PF00291"/>
    </source>
</evidence>
<dbReference type="PANTHER" id="PTHR43050:SF1">
    <property type="entry name" value="SERINE RACEMASE"/>
    <property type="match status" value="1"/>
</dbReference>
<sequence length="315" mass="33744">MNLPLSFQDIQAAHDLISPFVHRTPVLTSESVNEIAGAELYFKCENFQKIGAFKARGGVNAVMSLPKEQQKNGVVTHSSGNHAQAIALAAKMAGVPAYIVMPKTAPEVKKKAVAGYGAQITFCEPTQQSREENAARIQQETGATFISPYNDYTVIAGQATCAKELLEDHPNLDIVIAPVGGGGLLAGTALSCHYMNPTLEVYAGEPEGAKDTYLSMQAGEITKVDKPSSIADGLLASMGYKNFGIIKPLVKDILVVTDEEIVEAMRLIWERMKIIIEPSCAVPVAALLKYRAPFQGKKVGVILTGGNVDLAKLPF</sequence>
<comment type="caution">
    <text evidence="6">The sequence shown here is derived from an EMBL/GenBank/DDBJ whole genome shotgun (WGS) entry which is preliminary data.</text>
</comment>
<dbReference type="Proteomes" id="UP000095552">
    <property type="component" value="Unassembled WGS sequence"/>
</dbReference>
<dbReference type="GO" id="GO:0003941">
    <property type="term" value="F:L-serine ammonia-lyase activity"/>
    <property type="evidence" value="ECO:0007669"/>
    <property type="project" value="TreeGrafter"/>
</dbReference>
<name>A0A1E5T720_9BACT</name>
<reference evidence="6 7" key="1">
    <citation type="submission" date="2016-08" db="EMBL/GenBank/DDBJ databases">
        <title>Draft genome of Fabibacter sp. strain SK-8.</title>
        <authorList>
            <person name="Wong S.-K."/>
            <person name="Hamasaki K."/>
            <person name="Yoshizawa S."/>
        </authorList>
    </citation>
    <scope>NUCLEOTIDE SEQUENCE [LARGE SCALE GENOMIC DNA]</scope>
    <source>
        <strain evidence="6 7">SK-8</strain>
    </source>
</reference>
<dbReference type="CDD" id="cd01562">
    <property type="entry name" value="Thr-dehyd"/>
    <property type="match status" value="1"/>
</dbReference>
<proteinExistence type="inferred from homology"/>
<evidence type="ECO:0000256" key="3">
    <source>
        <dbReference type="ARBA" id="ARBA00022898"/>
    </source>
</evidence>
<comment type="cofactor">
    <cofactor evidence="1">
        <name>pyridoxal 5'-phosphate</name>
        <dbReference type="ChEBI" id="CHEBI:597326"/>
    </cofactor>
</comment>
<dbReference type="RefSeq" id="WP_069834458.1">
    <property type="nucleotide sequence ID" value="NZ_MDGQ01000003.1"/>
</dbReference>
<dbReference type="Pfam" id="PF00291">
    <property type="entry name" value="PALP"/>
    <property type="match status" value="1"/>
</dbReference>
<evidence type="ECO:0000313" key="7">
    <source>
        <dbReference type="Proteomes" id="UP000095552"/>
    </source>
</evidence>